<keyword evidence="3 5" id="KW-0238">DNA-binding</keyword>
<dbReference type="InterPro" id="IPR001647">
    <property type="entry name" value="HTH_TetR"/>
</dbReference>
<dbReference type="eggNOG" id="COG1309">
    <property type="taxonomic scope" value="Bacteria"/>
</dbReference>
<evidence type="ECO:0000313" key="8">
    <source>
        <dbReference type="Proteomes" id="UP000019150"/>
    </source>
</evidence>
<evidence type="ECO:0000313" key="7">
    <source>
        <dbReference type="EMBL" id="AHH18623.1"/>
    </source>
</evidence>
<organism evidence="7 8">
    <name type="scientific">Nocardia nova SH22a</name>
    <dbReference type="NCBI Taxonomy" id="1415166"/>
    <lineage>
        <taxon>Bacteria</taxon>
        <taxon>Bacillati</taxon>
        <taxon>Actinomycetota</taxon>
        <taxon>Actinomycetes</taxon>
        <taxon>Mycobacteriales</taxon>
        <taxon>Nocardiaceae</taxon>
        <taxon>Nocardia</taxon>
    </lineage>
</organism>
<reference evidence="7 8" key="1">
    <citation type="journal article" date="2014" name="Appl. Environ. Microbiol.">
        <title>Insights into the Microbial Degradation of Rubber and Gutta-Percha by Analysis of the Complete Genome of Nocardia nova SH22a.</title>
        <authorList>
            <person name="Luo Q."/>
            <person name="Hiessl S."/>
            <person name="Poehlein A."/>
            <person name="Daniel R."/>
            <person name="Steinbuchel A."/>
        </authorList>
    </citation>
    <scope>NUCLEOTIDE SEQUENCE [LARGE SCALE GENOMIC DNA]</scope>
    <source>
        <strain evidence="7">SH22a</strain>
    </source>
</reference>
<dbReference type="AlphaFoldDB" id="W5THZ6"/>
<dbReference type="SUPFAM" id="SSF48498">
    <property type="entry name" value="Tetracyclin repressor-like, C-terminal domain"/>
    <property type="match status" value="1"/>
</dbReference>
<evidence type="ECO:0000256" key="2">
    <source>
        <dbReference type="ARBA" id="ARBA00023015"/>
    </source>
</evidence>
<dbReference type="PROSITE" id="PS01081">
    <property type="entry name" value="HTH_TETR_1"/>
    <property type="match status" value="1"/>
</dbReference>
<dbReference type="PATRIC" id="fig|1415166.3.peg.3938"/>
<dbReference type="InterPro" id="IPR039538">
    <property type="entry name" value="BetI_C"/>
</dbReference>
<dbReference type="RefSeq" id="WP_158436276.1">
    <property type="nucleotide sequence ID" value="NZ_CP006850.1"/>
</dbReference>
<evidence type="ECO:0000256" key="5">
    <source>
        <dbReference type="PROSITE-ProRule" id="PRU00335"/>
    </source>
</evidence>
<dbReference type="OrthoDB" id="9806334at2"/>
<dbReference type="InterPro" id="IPR023772">
    <property type="entry name" value="DNA-bd_HTH_TetR-type_CS"/>
</dbReference>
<dbReference type="GO" id="GO:0000976">
    <property type="term" value="F:transcription cis-regulatory region binding"/>
    <property type="evidence" value="ECO:0007669"/>
    <property type="project" value="TreeGrafter"/>
</dbReference>
<feature type="domain" description="HTH tetR-type" evidence="6">
    <location>
        <begin position="17"/>
        <end position="77"/>
    </location>
</feature>
<evidence type="ECO:0000259" key="6">
    <source>
        <dbReference type="PROSITE" id="PS50977"/>
    </source>
</evidence>
<dbReference type="PANTHER" id="PTHR30055:SF234">
    <property type="entry name" value="HTH-TYPE TRANSCRIPTIONAL REGULATOR BETI"/>
    <property type="match status" value="1"/>
</dbReference>
<evidence type="ECO:0000256" key="3">
    <source>
        <dbReference type="ARBA" id="ARBA00023125"/>
    </source>
</evidence>
<dbReference type="PRINTS" id="PR00455">
    <property type="entry name" value="HTHTETR"/>
</dbReference>
<evidence type="ECO:0000256" key="4">
    <source>
        <dbReference type="ARBA" id="ARBA00023163"/>
    </source>
</evidence>
<accession>W5THZ6</accession>
<feature type="DNA-binding region" description="H-T-H motif" evidence="5">
    <location>
        <begin position="40"/>
        <end position="59"/>
    </location>
</feature>
<dbReference type="STRING" id="1415166.NONO_c38390"/>
<dbReference type="InterPro" id="IPR009057">
    <property type="entry name" value="Homeodomain-like_sf"/>
</dbReference>
<dbReference type="Pfam" id="PF00440">
    <property type="entry name" value="TetR_N"/>
    <property type="match status" value="1"/>
</dbReference>
<name>W5THZ6_9NOCA</name>
<keyword evidence="4" id="KW-0804">Transcription</keyword>
<dbReference type="Proteomes" id="UP000019150">
    <property type="component" value="Chromosome"/>
</dbReference>
<dbReference type="GO" id="GO:0003700">
    <property type="term" value="F:DNA-binding transcription factor activity"/>
    <property type="evidence" value="ECO:0007669"/>
    <property type="project" value="TreeGrafter"/>
</dbReference>
<protein>
    <submittedName>
        <fullName evidence="7">Putative transcriptional regulator, TetR family</fullName>
    </submittedName>
</protein>
<dbReference type="Gene3D" id="1.10.357.10">
    <property type="entry name" value="Tetracycline Repressor, domain 2"/>
    <property type="match status" value="1"/>
</dbReference>
<evidence type="ECO:0000256" key="1">
    <source>
        <dbReference type="ARBA" id="ARBA00022491"/>
    </source>
</evidence>
<dbReference type="InterPro" id="IPR050109">
    <property type="entry name" value="HTH-type_TetR-like_transc_reg"/>
</dbReference>
<sequence length="213" mass="22883">MPPVKTPVRRTQTERSAESREKLIGAAIELLGTRGYTGTTLAEIGRVAGVSRGLVTHHFGNKEQCMQAVVGSIHDTLAARLTRAPGQSRGLAAIDNLIDEYLRGRAEADRYTRAMYVIVIEACTTSPGLLPAVAENDSVVRRLLVDMLDEAVTDGEIEPPADADELAVLIFALMRGVLIQHLADPEAFNRRQVSAVAKQLVHAHLGSPAAGDD</sequence>
<dbReference type="PROSITE" id="PS50977">
    <property type="entry name" value="HTH_TETR_2"/>
    <property type="match status" value="1"/>
</dbReference>
<dbReference type="HOGENOM" id="CLU_069356_44_2_11"/>
<dbReference type="PANTHER" id="PTHR30055">
    <property type="entry name" value="HTH-TYPE TRANSCRIPTIONAL REGULATOR RUTR"/>
    <property type="match status" value="1"/>
</dbReference>
<keyword evidence="1" id="KW-0678">Repressor</keyword>
<dbReference type="Pfam" id="PF13977">
    <property type="entry name" value="TetR_C_6"/>
    <property type="match status" value="1"/>
</dbReference>
<dbReference type="SUPFAM" id="SSF46689">
    <property type="entry name" value="Homeodomain-like"/>
    <property type="match status" value="1"/>
</dbReference>
<dbReference type="KEGG" id="nno:NONO_c38390"/>
<dbReference type="InterPro" id="IPR036271">
    <property type="entry name" value="Tet_transcr_reg_TetR-rel_C_sf"/>
</dbReference>
<dbReference type="EMBL" id="CP006850">
    <property type="protein sequence ID" value="AHH18623.1"/>
    <property type="molecule type" value="Genomic_DNA"/>
</dbReference>
<proteinExistence type="predicted"/>
<keyword evidence="8" id="KW-1185">Reference proteome</keyword>
<gene>
    <name evidence="7" type="ORF">NONO_c38390</name>
</gene>
<keyword evidence="2" id="KW-0805">Transcription regulation</keyword>